<feature type="transmembrane region" description="Helical" evidence="13">
    <location>
        <begin position="95"/>
        <end position="115"/>
    </location>
</feature>
<dbReference type="SUPFAM" id="SSF81321">
    <property type="entry name" value="Family A G protein-coupled receptor-like"/>
    <property type="match status" value="2"/>
</dbReference>
<evidence type="ECO:0000259" key="14">
    <source>
        <dbReference type="PROSITE" id="PS50262"/>
    </source>
</evidence>
<dbReference type="PRINTS" id="PR00237">
    <property type="entry name" value="GPCRRHODOPSN"/>
</dbReference>
<dbReference type="Proteomes" id="UP000078542">
    <property type="component" value="Unassembled WGS sequence"/>
</dbReference>
<keyword evidence="3" id="KW-1003">Cell membrane</keyword>
<accession>A0A195CAF6</accession>
<feature type="transmembrane region" description="Helical" evidence="13">
    <location>
        <begin position="188"/>
        <end position="209"/>
    </location>
</feature>
<dbReference type="EMBL" id="KQ978081">
    <property type="protein sequence ID" value="KYM97098.1"/>
    <property type="molecule type" value="Genomic_DNA"/>
</dbReference>
<evidence type="ECO:0000256" key="3">
    <source>
        <dbReference type="ARBA" id="ARBA00022475"/>
    </source>
</evidence>
<dbReference type="GO" id="GO:0004930">
    <property type="term" value="F:G protein-coupled receptor activity"/>
    <property type="evidence" value="ECO:0007669"/>
    <property type="project" value="UniProtKB-KW"/>
</dbReference>
<dbReference type="PANTHER" id="PTHR11866">
    <property type="entry name" value="G-PROTEIN COUPLED RECEPTOR FAMILY 1 MEMBER"/>
    <property type="match status" value="1"/>
</dbReference>
<dbReference type="Gene3D" id="1.20.1070.10">
    <property type="entry name" value="Rhodopsin 7-helix transmembrane proteins"/>
    <property type="match status" value="1"/>
</dbReference>
<feature type="compositionally biased region" description="Polar residues" evidence="12">
    <location>
        <begin position="407"/>
        <end position="420"/>
    </location>
</feature>
<evidence type="ECO:0000256" key="10">
    <source>
        <dbReference type="ARBA" id="ARBA00023224"/>
    </source>
</evidence>
<dbReference type="InterPro" id="IPR008365">
    <property type="entry name" value="Prostanoid_rcpt"/>
</dbReference>
<dbReference type="InterPro" id="IPR000276">
    <property type="entry name" value="GPCR_Rhodpsn"/>
</dbReference>
<dbReference type="PROSITE" id="PS50262">
    <property type="entry name" value="G_PROTEIN_RECEP_F1_2"/>
    <property type="match status" value="1"/>
</dbReference>
<keyword evidence="9" id="KW-0325">Glycoprotein</keyword>
<keyword evidence="4 11" id="KW-0812">Transmembrane</keyword>
<protein>
    <recommendedName>
        <fullName evidence="14">G-protein coupled receptors family 1 profile domain-containing protein</fullName>
    </recommendedName>
</protein>
<reference evidence="15 16" key="1">
    <citation type="submission" date="2016-03" db="EMBL/GenBank/DDBJ databases">
        <title>Cyphomyrmex costatus WGS genome.</title>
        <authorList>
            <person name="Nygaard S."/>
            <person name="Hu H."/>
            <person name="Boomsma J."/>
            <person name="Zhang G."/>
        </authorList>
    </citation>
    <scope>NUCLEOTIDE SEQUENCE [LARGE SCALE GENOMIC DNA]</scope>
    <source>
        <strain evidence="15">MS0001</strain>
        <tissue evidence="15">Whole body</tissue>
    </source>
</reference>
<dbReference type="GO" id="GO:0007204">
    <property type="term" value="P:positive regulation of cytosolic calcium ion concentration"/>
    <property type="evidence" value="ECO:0007669"/>
    <property type="project" value="TreeGrafter"/>
</dbReference>
<keyword evidence="5 13" id="KW-1133">Transmembrane helix</keyword>
<evidence type="ECO:0000313" key="16">
    <source>
        <dbReference type="Proteomes" id="UP000078542"/>
    </source>
</evidence>
<gene>
    <name evidence="15" type="ORF">ALC62_12206</name>
</gene>
<keyword evidence="6 11" id="KW-0297">G-protein coupled receptor</keyword>
<proteinExistence type="inferred from homology"/>
<feature type="transmembrane region" description="Helical" evidence="13">
    <location>
        <begin position="53"/>
        <end position="75"/>
    </location>
</feature>
<evidence type="ECO:0000256" key="2">
    <source>
        <dbReference type="ARBA" id="ARBA00010663"/>
    </source>
</evidence>
<evidence type="ECO:0000256" key="6">
    <source>
        <dbReference type="ARBA" id="ARBA00023040"/>
    </source>
</evidence>
<dbReference type="Pfam" id="PF00001">
    <property type="entry name" value="7tm_1"/>
    <property type="match status" value="1"/>
</dbReference>
<name>A0A195CAF6_9HYME</name>
<evidence type="ECO:0000256" key="12">
    <source>
        <dbReference type="SAM" id="MobiDB-lite"/>
    </source>
</evidence>
<comment type="subcellular location">
    <subcellularLocation>
        <location evidence="1">Cell membrane</location>
        <topology evidence="1">Multi-pass membrane protein</topology>
    </subcellularLocation>
</comment>
<feature type="transmembrane region" description="Helical" evidence="13">
    <location>
        <begin position="20"/>
        <end position="41"/>
    </location>
</feature>
<evidence type="ECO:0000313" key="15">
    <source>
        <dbReference type="EMBL" id="KYM97098.1"/>
    </source>
</evidence>
<dbReference type="PROSITE" id="PS00237">
    <property type="entry name" value="G_PROTEIN_RECEP_F1_1"/>
    <property type="match status" value="1"/>
</dbReference>
<sequence>MTDVVTSITRRKHVSFVPQLVLTLVYTTGVIGNVSALVILFHRDKRRNRKHLLMLRCLATNDLVALLGMLVQMYVTIYAGDVTSTRIFCSLRVVWRLFGLFSGCVAIVMAAERWLALTRPFVYQKVFFIINLWYKYKIHRIDFCWFLQFVVIANKKCNIKSISASACLDVLMDDTHQVTYPVIVRCMLALWLIALTITSLPVMGFGLYYKDKQCVRYREATEPSDIAYAYVWFVFGTLLCLSIVWCNLAVSRALNKLSRRTVALGRISKASSRAKPLLTIAGVHTPHRLDTVTTTEERAFARLMAVLSISFVICWMPHMISIPLAQFAMHLPKTAVTVKCIRIFHIVADILLCIHFTLDPYIYVLLRMPRPRFRLLKPLCRICWPESSYKSRSNSFTGTMDHHCSTNGIPTPNTAPSTPVSEEHDSHLVTASL</sequence>
<evidence type="ECO:0000256" key="7">
    <source>
        <dbReference type="ARBA" id="ARBA00023136"/>
    </source>
</evidence>
<dbReference type="AlphaFoldDB" id="A0A195CAF6"/>
<organism evidence="15 16">
    <name type="scientific">Cyphomyrmex costatus</name>
    <dbReference type="NCBI Taxonomy" id="456900"/>
    <lineage>
        <taxon>Eukaryota</taxon>
        <taxon>Metazoa</taxon>
        <taxon>Ecdysozoa</taxon>
        <taxon>Arthropoda</taxon>
        <taxon>Hexapoda</taxon>
        <taxon>Insecta</taxon>
        <taxon>Pterygota</taxon>
        <taxon>Neoptera</taxon>
        <taxon>Endopterygota</taxon>
        <taxon>Hymenoptera</taxon>
        <taxon>Apocrita</taxon>
        <taxon>Aculeata</taxon>
        <taxon>Formicoidea</taxon>
        <taxon>Formicidae</taxon>
        <taxon>Myrmicinae</taxon>
        <taxon>Cyphomyrmex</taxon>
    </lineage>
</organism>
<feature type="domain" description="G-protein coupled receptors family 1 profile" evidence="14">
    <location>
        <begin position="32"/>
        <end position="363"/>
    </location>
</feature>
<evidence type="ECO:0000256" key="5">
    <source>
        <dbReference type="ARBA" id="ARBA00022989"/>
    </source>
</evidence>
<evidence type="ECO:0000256" key="9">
    <source>
        <dbReference type="ARBA" id="ARBA00023180"/>
    </source>
</evidence>
<dbReference type="GO" id="GO:0007189">
    <property type="term" value="P:adenylate cyclase-activating G protein-coupled receptor signaling pathway"/>
    <property type="evidence" value="ECO:0007669"/>
    <property type="project" value="TreeGrafter"/>
</dbReference>
<keyword evidence="10 11" id="KW-0807">Transducer</keyword>
<feature type="region of interest" description="Disordered" evidence="12">
    <location>
        <begin position="407"/>
        <end position="433"/>
    </location>
</feature>
<keyword evidence="8 11" id="KW-0675">Receptor</keyword>
<feature type="transmembrane region" description="Helical" evidence="13">
    <location>
        <begin position="343"/>
        <end position="366"/>
    </location>
</feature>
<keyword evidence="7 13" id="KW-0472">Membrane</keyword>
<evidence type="ECO:0000256" key="1">
    <source>
        <dbReference type="ARBA" id="ARBA00004651"/>
    </source>
</evidence>
<keyword evidence="16" id="KW-1185">Reference proteome</keyword>
<feature type="transmembrane region" description="Helical" evidence="13">
    <location>
        <begin position="303"/>
        <end position="323"/>
    </location>
</feature>
<dbReference type="STRING" id="456900.A0A195CAF6"/>
<dbReference type="InterPro" id="IPR017452">
    <property type="entry name" value="GPCR_Rhodpsn_7TM"/>
</dbReference>
<feature type="transmembrane region" description="Helical" evidence="13">
    <location>
        <begin position="229"/>
        <end position="250"/>
    </location>
</feature>
<evidence type="ECO:0000256" key="13">
    <source>
        <dbReference type="SAM" id="Phobius"/>
    </source>
</evidence>
<dbReference type="PANTHER" id="PTHR11866:SF16">
    <property type="entry name" value="PROSTAGLANDIN E2 RECEPTOR EP4 SUBTYPE-LIKE PROTEIN"/>
    <property type="match status" value="1"/>
</dbReference>
<evidence type="ECO:0000256" key="8">
    <source>
        <dbReference type="ARBA" id="ARBA00023170"/>
    </source>
</evidence>
<evidence type="ECO:0000256" key="11">
    <source>
        <dbReference type="RuleBase" id="RU000688"/>
    </source>
</evidence>
<comment type="similarity">
    <text evidence="2 11">Belongs to the G-protein coupled receptor 1 family.</text>
</comment>
<dbReference type="GO" id="GO:0005886">
    <property type="term" value="C:plasma membrane"/>
    <property type="evidence" value="ECO:0007669"/>
    <property type="project" value="UniProtKB-SubCell"/>
</dbReference>
<evidence type="ECO:0000256" key="4">
    <source>
        <dbReference type="ARBA" id="ARBA00022692"/>
    </source>
</evidence>